<comment type="caution">
    <text evidence="1">The sequence shown here is derived from an EMBL/GenBank/DDBJ whole genome shotgun (WGS) entry which is preliminary data.</text>
</comment>
<name>A0ABW4VXB6_9BACI</name>
<dbReference type="Proteomes" id="UP001597383">
    <property type="component" value="Unassembled WGS sequence"/>
</dbReference>
<dbReference type="RefSeq" id="WP_377555124.1">
    <property type="nucleotide sequence ID" value="NZ_JBHUHQ010000007.1"/>
</dbReference>
<evidence type="ECO:0000313" key="2">
    <source>
        <dbReference type="Proteomes" id="UP001597383"/>
    </source>
</evidence>
<sequence>MKKWILLGAMMVIILGVVVYNTKFFYPPLPIDSVSKKEVLETLNDSSKDMAKIAKEDDYEWYIARMDQSNRFESVKQMLSQKEWDYKTQEGSGYFFEKNDRKLVVYTQMWTGKYVIVSIPNDWKD</sequence>
<accession>A0ABW4VXB6</accession>
<keyword evidence="2" id="KW-1185">Reference proteome</keyword>
<protein>
    <submittedName>
        <fullName evidence="1">Uncharacterized protein</fullName>
    </submittedName>
</protein>
<evidence type="ECO:0000313" key="1">
    <source>
        <dbReference type="EMBL" id="MFD2043396.1"/>
    </source>
</evidence>
<proteinExistence type="predicted"/>
<reference evidence="2" key="1">
    <citation type="journal article" date="2019" name="Int. J. Syst. Evol. Microbiol.">
        <title>The Global Catalogue of Microorganisms (GCM) 10K type strain sequencing project: providing services to taxonomists for standard genome sequencing and annotation.</title>
        <authorList>
            <consortium name="The Broad Institute Genomics Platform"/>
            <consortium name="The Broad Institute Genome Sequencing Center for Infectious Disease"/>
            <person name="Wu L."/>
            <person name="Ma J."/>
        </authorList>
    </citation>
    <scope>NUCLEOTIDE SEQUENCE [LARGE SCALE GENOMIC DNA]</scope>
    <source>
        <strain evidence="2">R28</strain>
    </source>
</reference>
<gene>
    <name evidence="1" type="ORF">ACFSJF_03795</name>
</gene>
<dbReference type="EMBL" id="JBHUHQ010000007">
    <property type="protein sequence ID" value="MFD2043396.1"/>
    <property type="molecule type" value="Genomic_DNA"/>
</dbReference>
<organism evidence="1 2">
    <name type="scientific">Ornithinibacillus salinisoli</name>
    <dbReference type="NCBI Taxonomy" id="1848459"/>
    <lineage>
        <taxon>Bacteria</taxon>
        <taxon>Bacillati</taxon>
        <taxon>Bacillota</taxon>
        <taxon>Bacilli</taxon>
        <taxon>Bacillales</taxon>
        <taxon>Bacillaceae</taxon>
        <taxon>Ornithinibacillus</taxon>
    </lineage>
</organism>